<dbReference type="InterPro" id="IPR051789">
    <property type="entry name" value="Bact_Polyamine_Transport"/>
</dbReference>
<accession>A0ABU5KDH0</accession>
<evidence type="ECO:0000313" key="10">
    <source>
        <dbReference type="EMBL" id="MDZ5663006.1"/>
    </source>
</evidence>
<keyword evidence="3 8" id="KW-0813">Transport</keyword>
<dbReference type="InterPro" id="IPR000515">
    <property type="entry name" value="MetI-like"/>
</dbReference>
<keyword evidence="4" id="KW-1003">Cell membrane</keyword>
<feature type="transmembrane region" description="Helical" evidence="8">
    <location>
        <begin position="126"/>
        <end position="152"/>
    </location>
</feature>
<dbReference type="RefSeq" id="WP_172269855.1">
    <property type="nucleotide sequence ID" value="NZ_CP141058.1"/>
</dbReference>
<comment type="subcellular location">
    <subcellularLocation>
        <location evidence="1 8">Cell membrane</location>
        <topology evidence="1 8">Multi-pass membrane protein</topology>
    </subcellularLocation>
</comment>
<comment type="caution">
    <text evidence="10">The sequence shown here is derived from an EMBL/GenBank/DDBJ whole genome shotgun (WGS) entry which is preliminary data.</text>
</comment>
<evidence type="ECO:0000256" key="4">
    <source>
        <dbReference type="ARBA" id="ARBA00022475"/>
    </source>
</evidence>
<feature type="transmembrane region" description="Helical" evidence="8">
    <location>
        <begin position="208"/>
        <end position="229"/>
    </location>
</feature>
<evidence type="ECO:0000256" key="5">
    <source>
        <dbReference type="ARBA" id="ARBA00022692"/>
    </source>
</evidence>
<feature type="transmembrane region" description="Helical" evidence="8">
    <location>
        <begin position="158"/>
        <end position="179"/>
    </location>
</feature>
<name>A0ABU5KDH0_9ACTN</name>
<dbReference type="PROSITE" id="PS50928">
    <property type="entry name" value="ABC_TM1"/>
    <property type="match status" value="1"/>
</dbReference>
<evidence type="ECO:0000256" key="8">
    <source>
        <dbReference type="RuleBase" id="RU363032"/>
    </source>
</evidence>
<evidence type="ECO:0000256" key="6">
    <source>
        <dbReference type="ARBA" id="ARBA00022989"/>
    </source>
</evidence>
<dbReference type="Gene3D" id="1.10.3720.10">
    <property type="entry name" value="MetI-like"/>
    <property type="match status" value="1"/>
</dbReference>
<dbReference type="InterPro" id="IPR035906">
    <property type="entry name" value="MetI-like_sf"/>
</dbReference>
<feature type="transmembrane region" description="Helical" evidence="8">
    <location>
        <begin position="263"/>
        <end position="283"/>
    </location>
</feature>
<evidence type="ECO:0000256" key="2">
    <source>
        <dbReference type="ARBA" id="ARBA00007069"/>
    </source>
</evidence>
<comment type="similarity">
    <text evidence="2">Belongs to the binding-protein-dependent transport system permease family. CysTW subfamily.</text>
</comment>
<protein>
    <submittedName>
        <fullName evidence="10">ABC transporter permease</fullName>
    </submittedName>
</protein>
<evidence type="ECO:0000256" key="7">
    <source>
        <dbReference type="ARBA" id="ARBA00023136"/>
    </source>
</evidence>
<keyword evidence="5 8" id="KW-0812">Transmembrane</keyword>
<dbReference type="CDD" id="cd06261">
    <property type="entry name" value="TM_PBP2"/>
    <property type="match status" value="1"/>
</dbReference>
<feature type="transmembrane region" description="Helical" evidence="8">
    <location>
        <begin position="27"/>
        <end position="47"/>
    </location>
</feature>
<dbReference type="EMBL" id="JAXQPW010000006">
    <property type="protein sequence ID" value="MDZ5663006.1"/>
    <property type="molecule type" value="Genomic_DNA"/>
</dbReference>
<gene>
    <name evidence="10" type="ORF">SFC79_14610</name>
</gene>
<feature type="transmembrane region" description="Helical" evidence="8">
    <location>
        <begin position="92"/>
        <end position="114"/>
    </location>
</feature>
<dbReference type="PANTHER" id="PTHR43848:SF2">
    <property type="entry name" value="PUTRESCINE TRANSPORT SYSTEM PERMEASE PROTEIN POTI"/>
    <property type="match status" value="1"/>
</dbReference>
<evidence type="ECO:0000256" key="1">
    <source>
        <dbReference type="ARBA" id="ARBA00004651"/>
    </source>
</evidence>
<dbReference type="Proteomes" id="UP001291999">
    <property type="component" value="Unassembled WGS sequence"/>
</dbReference>
<feature type="domain" description="ABC transmembrane type-1" evidence="9">
    <location>
        <begin position="88"/>
        <end position="281"/>
    </location>
</feature>
<proteinExistence type="inferred from homology"/>
<dbReference type="SUPFAM" id="SSF161098">
    <property type="entry name" value="MetI-like"/>
    <property type="match status" value="1"/>
</dbReference>
<evidence type="ECO:0000259" key="9">
    <source>
        <dbReference type="PROSITE" id="PS50928"/>
    </source>
</evidence>
<keyword evidence="7 8" id="KW-0472">Membrane</keyword>
<reference evidence="10 11" key="1">
    <citation type="submission" date="2023-11" db="EMBL/GenBank/DDBJ databases">
        <title>Novel species in genus Nocardioides.</title>
        <authorList>
            <person name="Zhou H."/>
        </authorList>
    </citation>
    <scope>NUCLEOTIDE SEQUENCE [LARGE SCALE GENOMIC DNA]</scope>
    <source>
        <strain evidence="10 11">S-58</strain>
    </source>
</reference>
<keyword evidence="6 8" id="KW-1133">Transmembrane helix</keyword>
<dbReference type="Pfam" id="PF00528">
    <property type="entry name" value="BPD_transp_1"/>
    <property type="match status" value="1"/>
</dbReference>
<sequence length="296" mass="32163">MTTSRTTPTPPADSPAYRPSAAKRAQLWLANHFAVIAAVLVLLYLFLPVAYTFAFSFNDHGKTNIVWQGFTLEHWKDPCGVPGACESLVTSLQVGAISTFVATVLGTLMALAMVRYRFRGKAASNVLIFVPMATPEIVMGAALLTIFVQGFANIGVDLGFGTIVFAHIMFCLSFVVVTVKARIQSLDPRIEEAAQDLYASPMQTFWKITFPLILPGILGAAMLAFSLSFDDFIITNFVSGNENTFPKFVYVASRRGIPAEANVIGFSMFVLAVLLVVGAQAVGSVRASRYKNRVEE</sequence>
<evidence type="ECO:0000313" key="11">
    <source>
        <dbReference type="Proteomes" id="UP001291999"/>
    </source>
</evidence>
<keyword evidence="11" id="KW-1185">Reference proteome</keyword>
<dbReference type="PANTHER" id="PTHR43848">
    <property type="entry name" value="PUTRESCINE TRANSPORT SYSTEM PERMEASE PROTEIN POTI"/>
    <property type="match status" value="1"/>
</dbReference>
<evidence type="ECO:0000256" key="3">
    <source>
        <dbReference type="ARBA" id="ARBA00022448"/>
    </source>
</evidence>
<organism evidence="10 11">
    <name type="scientific">Nocardioides renjunii</name>
    <dbReference type="NCBI Taxonomy" id="3095075"/>
    <lineage>
        <taxon>Bacteria</taxon>
        <taxon>Bacillati</taxon>
        <taxon>Actinomycetota</taxon>
        <taxon>Actinomycetes</taxon>
        <taxon>Propionibacteriales</taxon>
        <taxon>Nocardioidaceae</taxon>
        <taxon>Nocardioides</taxon>
    </lineage>
</organism>